<name>A0AAP6ZVQ7_9VIBR</name>
<gene>
    <name evidence="3" type="ORF">F0238_21345</name>
</gene>
<reference evidence="3 4" key="1">
    <citation type="submission" date="2019-09" db="EMBL/GenBank/DDBJ databases">
        <title>Draft genome sequencing and comparative genomics of hatchery-associated Vibrios.</title>
        <authorList>
            <person name="Kehlet-Delgado H."/>
            <person name="Mueller R.S."/>
        </authorList>
    </citation>
    <scope>NUCLEOTIDE SEQUENCE [LARGE SCALE GENOMIC DNA]</scope>
    <source>
        <strain evidence="3 4">09-121-3</strain>
    </source>
</reference>
<comment type="caution">
    <text evidence="3">The sequence shown here is derived from an EMBL/GenBank/DDBJ whole genome shotgun (WGS) entry which is preliminary data.</text>
</comment>
<evidence type="ECO:0000259" key="2">
    <source>
        <dbReference type="Pfam" id="PF07514"/>
    </source>
</evidence>
<dbReference type="AlphaFoldDB" id="A0AAP6ZVQ7"/>
<evidence type="ECO:0000313" key="4">
    <source>
        <dbReference type="Proteomes" id="UP000576645"/>
    </source>
</evidence>
<proteinExistence type="predicted"/>
<accession>A0AAP6ZVQ7</accession>
<evidence type="ECO:0000256" key="1">
    <source>
        <dbReference type="SAM" id="MobiDB-lite"/>
    </source>
</evidence>
<sequence>MDTLLERFFNLVGLNKKESLASKHELYGLDNLDDDAIGHPPTPLGIPVVQTKVILDRMKSEVDKIKHEIGVDRQVFEEYLSPVFENFIRYADLLPASEYKHHHTGGGLVAHSLDVAHRCMRAAQMTHFPVTTGTLTETQQSNVQWRVATVLAGLLHDGGKVLADVQVHDGKGAVYERIVWDAQSDQTIHDWAAEHNIERYYISWNRDRHLKHQNASLVVMERLIPSKTWSWLEGCCDGKQIHHMMLASVGKTDLSHPMPKIVAEADSASTRADMFSRSSHITKELKRIPISEMLCDLMKHYLMKDTWKVNEKNAYVWFVDDHLYVVWNNAVPDLIQEISDAGYRIPKIPEVLARVMIEEGQAVSNGDELYFDIYPEILGDSKKPVKINVLRLRNVARIILEPEKLYSLKQHKKRPLVQKNQAPEVIESKEQEGVVNKEIIDDIFDDELLDASYTRSRATKESSKQTLARVLKNIRAAMVERAKAQQIQKIQSEPVIQVDEPEYVDPKYLDENIEEPLEPESLLEPDYPHTISEPPSKGEIKEHQKSETAPEKESTPLLFTNEIPLFLQKHFDFSIDDDQRIQIPDNALVEIMKKAEVEGADFSLLELMESQEINIYG</sequence>
<organism evidence="3 4">
    <name type="scientific">Vibrio coralliilyticus</name>
    <dbReference type="NCBI Taxonomy" id="190893"/>
    <lineage>
        <taxon>Bacteria</taxon>
        <taxon>Pseudomonadati</taxon>
        <taxon>Pseudomonadota</taxon>
        <taxon>Gammaproteobacteria</taxon>
        <taxon>Vibrionales</taxon>
        <taxon>Vibrionaceae</taxon>
        <taxon>Vibrio</taxon>
    </lineage>
</organism>
<dbReference type="EMBL" id="VTXP01000015">
    <property type="protein sequence ID" value="NOJ25274.1"/>
    <property type="molecule type" value="Genomic_DNA"/>
</dbReference>
<feature type="region of interest" description="Disordered" evidence="1">
    <location>
        <begin position="518"/>
        <end position="553"/>
    </location>
</feature>
<protein>
    <recommendedName>
        <fullName evidence="2">Uncharacterized domain-containing protein</fullName>
    </recommendedName>
</protein>
<dbReference type="InterPro" id="IPR011119">
    <property type="entry name" value="Unchr_helicase_relaxase_TraI"/>
</dbReference>
<dbReference type="RefSeq" id="WP_171353772.1">
    <property type="nucleotide sequence ID" value="NZ_VTXP01000015.1"/>
</dbReference>
<feature type="compositionally biased region" description="Basic and acidic residues" evidence="1">
    <location>
        <begin position="536"/>
        <end position="553"/>
    </location>
</feature>
<dbReference type="Gene3D" id="1.10.3210.40">
    <property type="match status" value="1"/>
</dbReference>
<evidence type="ECO:0000313" key="3">
    <source>
        <dbReference type="EMBL" id="NOJ25274.1"/>
    </source>
</evidence>
<dbReference type="NCBIfam" id="NF041494">
    <property type="entry name" value="MobH"/>
    <property type="match status" value="1"/>
</dbReference>
<feature type="domain" description="Uncharacterised" evidence="2">
    <location>
        <begin position="57"/>
        <end position="366"/>
    </location>
</feature>
<dbReference type="Proteomes" id="UP000576645">
    <property type="component" value="Unassembled WGS sequence"/>
</dbReference>
<dbReference type="Pfam" id="PF07514">
    <property type="entry name" value="TraI_2"/>
    <property type="match status" value="1"/>
</dbReference>